<proteinExistence type="predicted"/>
<keyword evidence="2" id="KW-1185">Reference proteome</keyword>
<dbReference type="OrthoDB" id="190072at2759"/>
<protein>
    <submittedName>
        <fullName evidence="1">Uncharacterized protein</fullName>
    </submittedName>
</protein>
<reference evidence="1 2" key="1">
    <citation type="submission" date="2019-07" db="EMBL/GenBank/DDBJ databases">
        <title>Genomics analysis of Aphanomyces spp. identifies a new class of oomycete effector associated with host adaptation.</title>
        <authorList>
            <person name="Gaulin E."/>
        </authorList>
    </citation>
    <scope>NUCLEOTIDE SEQUENCE [LARGE SCALE GENOMIC DNA]</scope>
    <source>
        <strain evidence="1 2">ATCC 201684</strain>
    </source>
</reference>
<name>A0A6G0WHG3_9STRA</name>
<dbReference type="VEuPathDB" id="FungiDB:AeMF1_000811"/>
<accession>A0A6G0WHG3</accession>
<dbReference type="Proteomes" id="UP000481153">
    <property type="component" value="Unassembled WGS sequence"/>
</dbReference>
<gene>
    <name evidence="1" type="ORF">Ae201684_015227</name>
</gene>
<organism evidence="1 2">
    <name type="scientific">Aphanomyces euteiches</name>
    <dbReference type="NCBI Taxonomy" id="100861"/>
    <lineage>
        <taxon>Eukaryota</taxon>
        <taxon>Sar</taxon>
        <taxon>Stramenopiles</taxon>
        <taxon>Oomycota</taxon>
        <taxon>Saprolegniomycetes</taxon>
        <taxon>Saprolegniales</taxon>
        <taxon>Verrucalvaceae</taxon>
        <taxon>Aphanomyces</taxon>
    </lineage>
</organism>
<sequence length="255" mass="27904">MTLRAMGFCGADDSVDPKLLQLISKHYPWVEWGVLFRPDLEGTPRYATAGWVQRLSTVASETPMKLAAHLCSSRCQEILSGNWEFVSGLAKLGFARVQVNATAANLVVVDPSKIEEIVEGILKCIREVPTIEWIIQTNEETKEIWTRLVVAAPSNMSILFDASCGLGVAMTEFPTPLSNIRCGYAGGISPTNVSAMLARISEVCGDQSFWIDMESSLRAILRDNASGLDKDVFSIDKCFACIQAGVALLQLEELK</sequence>
<evidence type="ECO:0000313" key="2">
    <source>
        <dbReference type="Proteomes" id="UP000481153"/>
    </source>
</evidence>
<comment type="caution">
    <text evidence="1">The sequence shown here is derived from an EMBL/GenBank/DDBJ whole genome shotgun (WGS) entry which is preliminary data.</text>
</comment>
<dbReference type="EMBL" id="VJMJ01000213">
    <property type="protein sequence ID" value="KAF0726606.1"/>
    <property type="molecule type" value="Genomic_DNA"/>
</dbReference>
<dbReference type="AlphaFoldDB" id="A0A6G0WHG3"/>
<evidence type="ECO:0000313" key="1">
    <source>
        <dbReference type="EMBL" id="KAF0726606.1"/>
    </source>
</evidence>